<dbReference type="PROSITE" id="PS51257">
    <property type="entry name" value="PROKAR_LIPOPROTEIN"/>
    <property type="match status" value="1"/>
</dbReference>
<evidence type="ECO:0000256" key="2">
    <source>
        <dbReference type="SAM" id="SignalP"/>
    </source>
</evidence>
<feature type="compositionally biased region" description="Low complexity" evidence="1">
    <location>
        <begin position="196"/>
        <end position="220"/>
    </location>
</feature>
<protein>
    <recommendedName>
        <fullName evidence="5">Foldase protein PrsA</fullName>
    </recommendedName>
</protein>
<proteinExistence type="predicted"/>
<feature type="chain" id="PRO_5039459257" description="Foldase protein PrsA" evidence="2">
    <location>
        <begin position="23"/>
        <end position="375"/>
    </location>
</feature>
<sequence length="375" mass="40942">MRKFWKKAAAAAMASLMLLGTAGCSSEDLTWAARRGEDTVPIGAYIYYLFTAYNDAASQVEDSTQSILSQTVEGQDASSWITERAMQYTRNLFLLDDRMAEMGLSLTDEEQQQIENTANTQWAYMGSMLENDFGIAKSSYQLAGPEYITKYAKIFDATYGRDGTSPVPDEEVENYFEENYTSYAYIIRPLYHTADTSGETSSSSSSESTSSASSESSSSTGITVMTEEEIAAAEQEFDDFAAKITSGEMTAQQAADQYKEAAGLDAEQLTEGVEMLSTDTGAPEELVTLLDSLDAGEAGTTEVSLGTQKAYLLAVKYDISQETQTALEDETTYETILAALRGEEFGDMINEAANQLEGIEINQDAVNSYTPSMFE</sequence>
<evidence type="ECO:0000256" key="1">
    <source>
        <dbReference type="SAM" id="MobiDB-lite"/>
    </source>
</evidence>
<accession>A0A9D1DQQ2</accession>
<organism evidence="3 4">
    <name type="scientific">Candidatus Gallacutalibacter pullicola</name>
    <dbReference type="NCBI Taxonomy" id="2840830"/>
    <lineage>
        <taxon>Bacteria</taxon>
        <taxon>Bacillati</taxon>
        <taxon>Bacillota</taxon>
        <taxon>Clostridia</taxon>
        <taxon>Eubacteriales</taxon>
        <taxon>Candidatus Gallacutalibacter</taxon>
    </lineage>
</organism>
<dbReference type="EMBL" id="DVHF01000072">
    <property type="protein sequence ID" value="HIR57226.1"/>
    <property type="molecule type" value="Genomic_DNA"/>
</dbReference>
<gene>
    <name evidence="3" type="ORF">IAA54_06120</name>
</gene>
<reference evidence="3" key="2">
    <citation type="journal article" date="2021" name="PeerJ">
        <title>Extensive microbial diversity within the chicken gut microbiome revealed by metagenomics and culture.</title>
        <authorList>
            <person name="Gilroy R."/>
            <person name="Ravi A."/>
            <person name="Getino M."/>
            <person name="Pursley I."/>
            <person name="Horton D.L."/>
            <person name="Alikhan N.F."/>
            <person name="Baker D."/>
            <person name="Gharbi K."/>
            <person name="Hall N."/>
            <person name="Watson M."/>
            <person name="Adriaenssens E.M."/>
            <person name="Foster-Nyarko E."/>
            <person name="Jarju S."/>
            <person name="Secka A."/>
            <person name="Antonio M."/>
            <person name="Oren A."/>
            <person name="Chaudhuri R.R."/>
            <person name="La Ragione R."/>
            <person name="Hildebrand F."/>
            <person name="Pallen M.J."/>
        </authorList>
    </citation>
    <scope>NUCLEOTIDE SEQUENCE</scope>
    <source>
        <strain evidence="3">ChiSjej1B19-7085</strain>
    </source>
</reference>
<evidence type="ECO:0000313" key="4">
    <source>
        <dbReference type="Proteomes" id="UP000886785"/>
    </source>
</evidence>
<name>A0A9D1DQQ2_9FIRM</name>
<dbReference type="Proteomes" id="UP000886785">
    <property type="component" value="Unassembled WGS sequence"/>
</dbReference>
<feature type="signal peptide" evidence="2">
    <location>
        <begin position="1"/>
        <end position="22"/>
    </location>
</feature>
<evidence type="ECO:0000313" key="3">
    <source>
        <dbReference type="EMBL" id="HIR57226.1"/>
    </source>
</evidence>
<keyword evidence="2" id="KW-0732">Signal</keyword>
<dbReference type="AlphaFoldDB" id="A0A9D1DQQ2"/>
<comment type="caution">
    <text evidence="3">The sequence shown here is derived from an EMBL/GenBank/DDBJ whole genome shotgun (WGS) entry which is preliminary data.</text>
</comment>
<reference evidence="3" key="1">
    <citation type="submission" date="2020-10" db="EMBL/GenBank/DDBJ databases">
        <authorList>
            <person name="Gilroy R."/>
        </authorList>
    </citation>
    <scope>NUCLEOTIDE SEQUENCE</scope>
    <source>
        <strain evidence="3">ChiSjej1B19-7085</strain>
    </source>
</reference>
<evidence type="ECO:0008006" key="5">
    <source>
        <dbReference type="Google" id="ProtNLM"/>
    </source>
</evidence>
<feature type="region of interest" description="Disordered" evidence="1">
    <location>
        <begin position="195"/>
        <end position="222"/>
    </location>
</feature>